<feature type="compositionally biased region" description="Basic and acidic residues" evidence="1">
    <location>
        <begin position="10"/>
        <end position="21"/>
    </location>
</feature>
<reference evidence="2" key="1">
    <citation type="journal article" date="2014" name="Int. J. Syst. Evol. Microbiol.">
        <title>Complete genome sequence of Corynebacterium casei LMG S-19264T (=DSM 44701T), isolated from a smear-ripened cheese.</title>
        <authorList>
            <consortium name="US DOE Joint Genome Institute (JGI-PGF)"/>
            <person name="Walter F."/>
            <person name="Albersmeier A."/>
            <person name="Kalinowski J."/>
            <person name="Ruckert C."/>
        </authorList>
    </citation>
    <scope>NUCLEOTIDE SEQUENCE</scope>
    <source>
        <strain evidence="2">CGMCC 4.7201</strain>
    </source>
</reference>
<evidence type="ECO:0000313" key="3">
    <source>
        <dbReference type="Proteomes" id="UP000641932"/>
    </source>
</evidence>
<dbReference type="EMBL" id="BMMS01000018">
    <property type="protein sequence ID" value="GGO92594.1"/>
    <property type="molecule type" value="Genomic_DNA"/>
</dbReference>
<protein>
    <submittedName>
        <fullName evidence="2">Uncharacterized protein</fullName>
    </submittedName>
</protein>
<evidence type="ECO:0000256" key="1">
    <source>
        <dbReference type="SAM" id="MobiDB-lite"/>
    </source>
</evidence>
<feature type="region of interest" description="Disordered" evidence="1">
    <location>
        <begin position="1"/>
        <end position="36"/>
    </location>
</feature>
<organism evidence="2 3">
    <name type="scientific">Wenjunlia tyrosinilytica</name>
    <dbReference type="NCBI Taxonomy" id="1544741"/>
    <lineage>
        <taxon>Bacteria</taxon>
        <taxon>Bacillati</taxon>
        <taxon>Actinomycetota</taxon>
        <taxon>Actinomycetes</taxon>
        <taxon>Kitasatosporales</taxon>
        <taxon>Streptomycetaceae</taxon>
        <taxon>Wenjunlia</taxon>
    </lineage>
</organism>
<sequence length="61" mass="6672">MSSKGKRDRKTIGYEREHGHGFDTPWHSKVGGSGSMDTKAALERMGKPVGDRIGERTKGLS</sequence>
<proteinExistence type="predicted"/>
<dbReference type="Proteomes" id="UP000641932">
    <property type="component" value="Unassembled WGS sequence"/>
</dbReference>
<name>A0A917ZTV6_9ACTN</name>
<dbReference type="AlphaFoldDB" id="A0A917ZTV6"/>
<keyword evidence="3" id="KW-1185">Reference proteome</keyword>
<dbReference type="RefSeq" id="WP_189133400.1">
    <property type="nucleotide sequence ID" value="NZ_BMMS01000018.1"/>
</dbReference>
<accession>A0A917ZTV6</accession>
<comment type="caution">
    <text evidence="2">The sequence shown here is derived from an EMBL/GenBank/DDBJ whole genome shotgun (WGS) entry which is preliminary data.</text>
</comment>
<gene>
    <name evidence="2" type="ORF">GCM10012280_43150</name>
</gene>
<reference evidence="2" key="2">
    <citation type="submission" date="2020-09" db="EMBL/GenBank/DDBJ databases">
        <authorList>
            <person name="Sun Q."/>
            <person name="Zhou Y."/>
        </authorList>
    </citation>
    <scope>NUCLEOTIDE SEQUENCE</scope>
    <source>
        <strain evidence="2">CGMCC 4.7201</strain>
    </source>
</reference>
<evidence type="ECO:0000313" key="2">
    <source>
        <dbReference type="EMBL" id="GGO92594.1"/>
    </source>
</evidence>